<dbReference type="Gene3D" id="1.10.10.60">
    <property type="entry name" value="Homeodomain-like"/>
    <property type="match status" value="1"/>
</dbReference>
<dbReference type="EMBL" id="JBJJXI010000175">
    <property type="protein sequence ID" value="KAL3384325.1"/>
    <property type="molecule type" value="Genomic_DNA"/>
</dbReference>
<dbReference type="GO" id="GO:0003677">
    <property type="term" value="F:DNA binding"/>
    <property type="evidence" value="ECO:0007669"/>
    <property type="project" value="UniProtKB-KW"/>
</dbReference>
<dbReference type="InterPro" id="IPR009057">
    <property type="entry name" value="Homeodomain-like_sf"/>
</dbReference>
<dbReference type="Proteomes" id="UP001627154">
    <property type="component" value="Unassembled WGS sequence"/>
</dbReference>
<evidence type="ECO:0000256" key="3">
    <source>
        <dbReference type="ARBA" id="ARBA00023242"/>
    </source>
</evidence>
<feature type="region of interest" description="Disordered" evidence="5">
    <location>
        <begin position="1"/>
        <end position="67"/>
    </location>
</feature>
<gene>
    <name evidence="7" type="ORF">TKK_019923</name>
</gene>
<dbReference type="InterPro" id="IPR041588">
    <property type="entry name" value="Integrase_H2C2"/>
</dbReference>
<evidence type="ECO:0000256" key="5">
    <source>
        <dbReference type="SAM" id="MobiDB-lite"/>
    </source>
</evidence>
<evidence type="ECO:0000256" key="4">
    <source>
        <dbReference type="SAM" id="Coils"/>
    </source>
</evidence>
<feature type="coiled-coil region" evidence="4">
    <location>
        <begin position="764"/>
        <end position="812"/>
    </location>
</feature>
<protein>
    <recommendedName>
        <fullName evidence="6">HTH CENPB-type domain-containing protein</fullName>
    </recommendedName>
</protein>
<evidence type="ECO:0000313" key="8">
    <source>
        <dbReference type="Proteomes" id="UP001627154"/>
    </source>
</evidence>
<feature type="compositionally biased region" description="Acidic residues" evidence="5">
    <location>
        <begin position="47"/>
        <end position="63"/>
    </location>
</feature>
<dbReference type="InterPro" id="IPR007889">
    <property type="entry name" value="HTH_Psq"/>
</dbReference>
<dbReference type="Pfam" id="PF03221">
    <property type="entry name" value="HTH_Tnp_Tc5"/>
    <property type="match status" value="1"/>
</dbReference>
<dbReference type="InterPro" id="IPR006600">
    <property type="entry name" value="HTH_CenpB_DNA-bd_dom"/>
</dbReference>
<reference evidence="7 8" key="1">
    <citation type="journal article" date="2024" name="bioRxiv">
        <title>A reference genome for Trichogramma kaykai: A tiny desert-dwelling parasitoid wasp with competing sex-ratio distorters.</title>
        <authorList>
            <person name="Culotta J."/>
            <person name="Lindsey A.R."/>
        </authorList>
    </citation>
    <scope>NUCLEOTIDE SEQUENCE [LARGE SCALE GENOMIC DNA]</scope>
    <source>
        <strain evidence="7 8">KSX58</strain>
    </source>
</reference>
<evidence type="ECO:0000256" key="1">
    <source>
        <dbReference type="ARBA" id="ARBA00004123"/>
    </source>
</evidence>
<comment type="subcellular location">
    <subcellularLocation>
        <location evidence="1">Nucleus</location>
    </subcellularLocation>
</comment>
<dbReference type="Pfam" id="PF17921">
    <property type="entry name" value="Integrase_H2C2"/>
    <property type="match status" value="1"/>
</dbReference>
<evidence type="ECO:0000313" key="7">
    <source>
        <dbReference type="EMBL" id="KAL3384325.1"/>
    </source>
</evidence>
<accession>A0ABD2VUC6</accession>
<dbReference type="SMART" id="SM00674">
    <property type="entry name" value="CENPB"/>
    <property type="match status" value="1"/>
</dbReference>
<keyword evidence="3" id="KW-0539">Nucleus</keyword>
<dbReference type="Pfam" id="PF05225">
    <property type="entry name" value="HTH_psq"/>
    <property type="match status" value="1"/>
</dbReference>
<organism evidence="7 8">
    <name type="scientific">Trichogramma kaykai</name>
    <dbReference type="NCBI Taxonomy" id="54128"/>
    <lineage>
        <taxon>Eukaryota</taxon>
        <taxon>Metazoa</taxon>
        <taxon>Ecdysozoa</taxon>
        <taxon>Arthropoda</taxon>
        <taxon>Hexapoda</taxon>
        <taxon>Insecta</taxon>
        <taxon>Pterygota</taxon>
        <taxon>Neoptera</taxon>
        <taxon>Endopterygota</taxon>
        <taxon>Hymenoptera</taxon>
        <taxon>Apocrita</taxon>
        <taxon>Proctotrupomorpha</taxon>
        <taxon>Chalcidoidea</taxon>
        <taxon>Trichogrammatidae</taxon>
        <taxon>Trichogramma</taxon>
    </lineage>
</organism>
<comment type="caution">
    <text evidence="7">The sequence shown here is derived from an EMBL/GenBank/DDBJ whole genome shotgun (WGS) entry which is preliminary data.</text>
</comment>
<feature type="compositionally biased region" description="Low complexity" evidence="5">
    <location>
        <begin position="20"/>
        <end position="40"/>
    </location>
</feature>
<keyword evidence="4" id="KW-0175">Coiled coil</keyword>
<dbReference type="PROSITE" id="PS51253">
    <property type="entry name" value="HTH_CENPB"/>
    <property type="match status" value="1"/>
</dbReference>
<keyword evidence="8" id="KW-1185">Reference proteome</keyword>
<dbReference type="PANTHER" id="PTHR47266">
    <property type="entry name" value="ENDONUCLEASE-RELATED"/>
    <property type="match status" value="1"/>
</dbReference>
<name>A0ABD2VUC6_9HYME</name>
<evidence type="ECO:0000256" key="2">
    <source>
        <dbReference type="ARBA" id="ARBA00023125"/>
    </source>
</evidence>
<proteinExistence type="predicted"/>
<sequence length="833" mass="95320">MQLAIEAPPPDQNAPTETNDATSGSATEEASSDSPASESSPRTCNEDAIDDSASDESDAEDEATFTRSHPKRARLLVAKSVQQCNDTLLTRKDNWVHFMLVDCIPHSDICHQLTDMGYLQVDLLKEHDIKLDLIIETGLPVDKSLFSIFVKENHDDTVDIDIVNDALDRLADALKTYEIESISIPTNNNRIDKSSWEMISARLRETWPEDAAKLTLCSGEITTPDVESRPRIIRESHDSATAGHKGITKTYNRVREKYLWKGMKSEITDYVKSCPICQTKKLTRIKTRLPLTIATTPTEAFELIQIDIRAMKVKKNPEKKAKNSKLKRKIYSQDDVYKALKSMEDGMSSRNAATLFNIPRSTLYAKYKFIIPVEAARGPRTYLSSDEENEIVQWVLHCSERGFPITKSVLLKCVQKFVTKLKRITPFKDNKPGRHWYKSFLKRHDNIKSRVAQNLTTGRVSATEEVIRKWFGQVEDYFKKFNLMGIDRSRIFNLDESAFHLTPKGDRVLAQRGSKNVYKIVNSDKESVTVLFNPLDVAVFKPLKEEWKKTIENYRLEFQTPGINVEKQVEIGSNEAAETEPDEEKEVTIELNGKEFYILLDSEVIIEELSCDQSTFSSTTIPNIEGERLEQVTEENLSNDKLDAQYEPLDLSVITNYETNIVPAKMCLEDEMNNNVIIKPRIVPSKSALKEVENNNVSNVETSMAPAKTVFKDITNTVKYSKENIQSTKEVDFKEVMKETFYYPPDVTKPQKKGKPKISPVLSSEEYLEQQQKLLQEKENAKLEVQERKRAREEQKHKRIEIELEIKRLQLLKKEFTAKKIKKEQIEATPKNA</sequence>
<dbReference type="SUPFAM" id="SSF46689">
    <property type="entry name" value="Homeodomain-like"/>
    <property type="match status" value="1"/>
</dbReference>
<evidence type="ECO:0000259" key="6">
    <source>
        <dbReference type="PROSITE" id="PS51253"/>
    </source>
</evidence>
<dbReference type="AlphaFoldDB" id="A0ABD2VUC6"/>
<dbReference type="GO" id="GO:0005634">
    <property type="term" value="C:nucleus"/>
    <property type="evidence" value="ECO:0007669"/>
    <property type="project" value="UniProtKB-SubCell"/>
</dbReference>
<feature type="domain" description="HTH CENPB-type" evidence="6">
    <location>
        <begin position="375"/>
        <end position="450"/>
    </location>
</feature>
<keyword evidence="2" id="KW-0238">DNA-binding</keyword>
<dbReference type="InterPro" id="IPR052160">
    <property type="entry name" value="Gypsy_RT_Integrase-like"/>
</dbReference>
<dbReference type="Gene3D" id="1.10.340.70">
    <property type="match status" value="1"/>
</dbReference>
<dbReference type="FunFam" id="1.10.340.70:FF:000001">
    <property type="entry name" value="Retrovirus-related Pol polyprotein from transposon gypsy-like Protein"/>
    <property type="match status" value="1"/>
</dbReference>